<dbReference type="EMBL" id="BPLR01020815">
    <property type="protein sequence ID" value="GIX82831.1"/>
    <property type="molecule type" value="Genomic_DNA"/>
</dbReference>
<dbReference type="AlphaFoldDB" id="A0AAV4NDR8"/>
<name>A0AAV4NDR8_CAEEX</name>
<reference evidence="1 2" key="1">
    <citation type="submission" date="2021-06" db="EMBL/GenBank/DDBJ databases">
        <title>Caerostris extrusa draft genome.</title>
        <authorList>
            <person name="Kono N."/>
            <person name="Arakawa K."/>
        </authorList>
    </citation>
    <scope>NUCLEOTIDE SEQUENCE [LARGE SCALE GENOMIC DNA]</scope>
</reference>
<accession>A0AAV4NDR8</accession>
<protein>
    <submittedName>
        <fullName evidence="1">Uncharacterized protein</fullName>
    </submittedName>
</protein>
<organism evidence="1 2">
    <name type="scientific">Caerostris extrusa</name>
    <name type="common">Bark spider</name>
    <name type="synonym">Caerostris bankana</name>
    <dbReference type="NCBI Taxonomy" id="172846"/>
    <lineage>
        <taxon>Eukaryota</taxon>
        <taxon>Metazoa</taxon>
        <taxon>Ecdysozoa</taxon>
        <taxon>Arthropoda</taxon>
        <taxon>Chelicerata</taxon>
        <taxon>Arachnida</taxon>
        <taxon>Araneae</taxon>
        <taxon>Araneomorphae</taxon>
        <taxon>Entelegynae</taxon>
        <taxon>Araneoidea</taxon>
        <taxon>Araneidae</taxon>
        <taxon>Caerostris</taxon>
    </lineage>
</organism>
<evidence type="ECO:0000313" key="2">
    <source>
        <dbReference type="Proteomes" id="UP001054945"/>
    </source>
</evidence>
<gene>
    <name evidence="1" type="ORF">CEXT_509891</name>
</gene>
<dbReference type="Proteomes" id="UP001054945">
    <property type="component" value="Unassembled WGS sequence"/>
</dbReference>
<proteinExistence type="predicted"/>
<sequence>MSPVETELTSTSTYTSRNELTSTRLYTTSRNELTSTRLYTTSRNELTSTRLYTTSRNELTSTSLYTTSRNLTCIYQPAYQPPVQTNFISAIASMHYN</sequence>
<comment type="caution">
    <text evidence="1">The sequence shown here is derived from an EMBL/GenBank/DDBJ whole genome shotgun (WGS) entry which is preliminary data.</text>
</comment>
<evidence type="ECO:0000313" key="1">
    <source>
        <dbReference type="EMBL" id="GIX82831.1"/>
    </source>
</evidence>
<keyword evidence="2" id="KW-1185">Reference proteome</keyword>